<proteinExistence type="predicted"/>
<dbReference type="PANTHER" id="PTHR11099">
    <property type="entry name" value="VACUOLAR SORTING PROTEIN 35"/>
    <property type="match status" value="1"/>
</dbReference>
<feature type="non-terminal residue" evidence="1">
    <location>
        <position position="1"/>
    </location>
</feature>
<comment type="caution">
    <text evidence="1">The sequence shown here is derived from an EMBL/GenBank/DDBJ whole genome shotgun (WGS) entry which is preliminary data.</text>
</comment>
<gene>
    <name evidence="1" type="ORF">PGLA1383_LOCUS10197</name>
</gene>
<dbReference type="Proteomes" id="UP000654075">
    <property type="component" value="Unassembled WGS sequence"/>
</dbReference>
<accession>A0A813DYP3</accession>
<dbReference type="AlphaFoldDB" id="A0A813DYP3"/>
<sequence length="151" mass="17282">MAQQSFATPGDDQDRLLDEATAVVKEQAHYMKRAVDSDNVRDALKHASNMICELRTSLLSPKNYYELYMKVFQEMQHIAVFFNDKARHGRKMIDLYESVQHAGNILPRLYLLATVAASYIKSKEAPAKEILKDVNELCKGVQHPLRGLFLR</sequence>
<dbReference type="GO" id="GO:0005829">
    <property type="term" value="C:cytosol"/>
    <property type="evidence" value="ECO:0007669"/>
    <property type="project" value="GOC"/>
</dbReference>
<dbReference type="InterPro" id="IPR005378">
    <property type="entry name" value="Vps35"/>
</dbReference>
<dbReference type="PANTHER" id="PTHR11099:SF0">
    <property type="entry name" value="VACUOLAR PROTEIN SORTING-ASSOCIATED PROTEIN 35"/>
    <property type="match status" value="1"/>
</dbReference>
<dbReference type="GO" id="GO:0030906">
    <property type="term" value="C:retromer, cargo-selective complex"/>
    <property type="evidence" value="ECO:0007669"/>
    <property type="project" value="InterPro"/>
</dbReference>
<dbReference type="GO" id="GO:0005770">
    <property type="term" value="C:late endosome"/>
    <property type="evidence" value="ECO:0007669"/>
    <property type="project" value="TreeGrafter"/>
</dbReference>
<evidence type="ECO:0008006" key="3">
    <source>
        <dbReference type="Google" id="ProtNLM"/>
    </source>
</evidence>
<dbReference type="OMA" id="FMITINF"/>
<dbReference type="Pfam" id="PF03635">
    <property type="entry name" value="Vps35"/>
    <property type="match status" value="1"/>
</dbReference>
<dbReference type="EMBL" id="CAJNNV010005008">
    <property type="protein sequence ID" value="CAE8591527.1"/>
    <property type="molecule type" value="Genomic_DNA"/>
</dbReference>
<dbReference type="GO" id="GO:0006886">
    <property type="term" value="P:intracellular protein transport"/>
    <property type="evidence" value="ECO:0007669"/>
    <property type="project" value="TreeGrafter"/>
</dbReference>
<dbReference type="OrthoDB" id="10258141at2759"/>
<reference evidence="1" key="1">
    <citation type="submission" date="2021-02" db="EMBL/GenBank/DDBJ databases">
        <authorList>
            <person name="Dougan E. K."/>
            <person name="Rhodes N."/>
            <person name="Thang M."/>
            <person name="Chan C."/>
        </authorList>
    </citation>
    <scope>NUCLEOTIDE SEQUENCE</scope>
</reference>
<organism evidence="1 2">
    <name type="scientific">Polarella glacialis</name>
    <name type="common">Dinoflagellate</name>
    <dbReference type="NCBI Taxonomy" id="89957"/>
    <lineage>
        <taxon>Eukaryota</taxon>
        <taxon>Sar</taxon>
        <taxon>Alveolata</taxon>
        <taxon>Dinophyceae</taxon>
        <taxon>Suessiales</taxon>
        <taxon>Suessiaceae</taxon>
        <taxon>Polarella</taxon>
    </lineage>
</organism>
<protein>
    <recommendedName>
        <fullName evidence="3">Vacuolar protein sorting-associated protein 35</fullName>
    </recommendedName>
</protein>
<dbReference type="GO" id="GO:0042147">
    <property type="term" value="P:retrograde transport, endosome to Golgi"/>
    <property type="evidence" value="ECO:0007669"/>
    <property type="project" value="InterPro"/>
</dbReference>
<evidence type="ECO:0000313" key="1">
    <source>
        <dbReference type="EMBL" id="CAE8591527.1"/>
    </source>
</evidence>
<keyword evidence="2" id="KW-1185">Reference proteome</keyword>
<name>A0A813DYP3_POLGL</name>
<evidence type="ECO:0000313" key="2">
    <source>
        <dbReference type="Proteomes" id="UP000654075"/>
    </source>
</evidence>